<reference evidence="1" key="1">
    <citation type="submission" date="2021-06" db="EMBL/GenBank/DDBJ databases">
        <authorList>
            <person name="Kallberg Y."/>
            <person name="Tangrot J."/>
            <person name="Rosling A."/>
        </authorList>
    </citation>
    <scope>NUCLEOTIDE SEQUENCE</scope>
    <source>
        <strain evidence="1">AU212A</strain>
    </source>
</reference>
<gene>
    <name evidence="1" type="ORF">SCALOS_LOCUS4357</name>
</gene>
<keyword evidence="2" id="KW-1185">Reference proteome</keyword>
<protein>
    <submittedName>
        <fullName evidence="1">1814_t:CDS:1</fullName>
    </submittedName>
</protein>
<dbReference type="Proteomes" id="UP000789860">
    <property type="component" value="Unassembled WGS sequence"/>
</dbReference>
<accession>A0ACA9LFY7</accession>
<evidence type="ECO:0000313" key="2">
    <source>
        <dbReference type="Proteomes" id="UP000789860"/>
    </source>
</evidence>
<organism evidence="1 2">
    <name type="scientific">Scutellospora calospora</name>
    <dbReference type="NCBI Taxonomy" id="85575"/>
    <lineage>
        <taxon>Eukaryota</taxon>
        <taxon>Fungi</taxon>
        <taxon>Fungi incertae sedis</taxon>
        <taxon>Mucoromycota</taxon>
        <taxon>Glomeromycotina</taxon>
        <taxon>Glomeromycetes</taxon>
        <taxon>Diversisporales</taxon>
        <taxon>Gigasporaceae</taxon>
        <taxon>Scutellospora</taxon>
    </lineage>
</organism>
<name>A0ACA9LFY7_9GLOM</name>
<sequence>MQYFLENVKRISQTFSRSSSIQVENSSVSSMEVQSDNPPTYEEAIAEPQNSANIENNVSRSEAETQNVSISTDRLSDYIAQNISLHK</sequence>
<comment type="caution">
    <text evidence="1">The sequence shown here is derived from an EMBL/GenBank/DDBJ whole genome shotgun (WGS) entry which is preliminary data.</text>
</comment>
<dbReference type="EMBL" id="CAJVPM010005829">
    <property type="protein sequence ID" value="CAG8528528.1"/>
    <property type="molecule type" value="Genomic_DNA"/>
</dbReference>
<proteinExistence type="predicted"/>
<evidence type="ECO:0000313" key="1">
    <source>
        <dbReference type="EMBL" id="CAG8528528.1"/>
    </source>
</evidence>